<proteinExistence type="predicted"/>
<sequence>MKIISRIYTLPVLTLITLTLTSFQSMAEWSGDITFQNRYFLHEPLAQNPEQYNNYLSISSEIEYYSDLNSDDKSFTFTPFVRIDQHDNERSHADIRELFYEQVYNSWELRLGISKVYWGVTESQHLVDVINQTDNVENTDGEDKLGQPMIKASFEKDWGMVDLFILPYFRERTFQDIEGRPRAFPVVDSNQTNYESPDEEQHVDYALRWFQYFGDFELGLGYFNGTSREPLFIPGSSNGQTVLTPYYPQMQQASIDAQLTTEEWLWKLEAIVRDWQNIDSNNAQLVDENFFAMTGGFEYTFVGVYESDADLGLVMEYLYDDRGIEATAIFQNDIMVGLRLAMNDADSSEALLGVIYDMDNQERLISLEASKRFAENWTGTLEVRGFNKIDRLSRLKGIEEDDFIQIDIAYYF</sequence>
<evidence type="ECO:0000313" key="2">
    <source>
        <dbReference type="Proteomes" id="UP000254266"/>
    </source>
</evidence>
<evidence type="ECO:0000313" key="1">
    <source>
        <dbReference type="EMBL" id="RDH84669.1"/>
    </source>
</evidence>
<keyword evidence="2" id="KW-1185">Reference proteome</keyword>
<reference evidence="1 2" key="1">
    <citation type="journal article" date="2018" name="ISME J.">
        <title>Endosymbiont genomes yield clues of tubeworm success.</title>
        <authorList>
            <person name="Li Y."/>
            <person name="Liles M.R."/>
            <person name="Halanych K.M."/>
        </authorList>
    </citation>
    <scope>NUCLEOTIDE SEQUENCE [LARGE SCALE GENOMIC DNA]</scope>
    <source>
        <strain evidence="1">A1464</strain>
    </source>
</reference>
<dbReference type="AlphaFoldDB" id="A0A370DIB7"/>
<gene>
    <name evidence="1" type="ORF">DIZ80_04150</name>
</gene>
<comment type="caution">
    <text evidence="1">The sequence shown here is derived from an EMBL/GenBank/DDBJ whole genome shotgun (WGS) entry which is preliminary data.</text>
</comment>
<name>A0A370DIB7_9GAMM</name>
<evidence type="ECO:0008006" key="3">
    <source>
        <dbReference type="Google" id="ProtNLM"/>
    </source>
</evidence>
<dbReference type="Proteomes" id="UP000254266">
    <property type="component" value="Unassembled WGS sequence"/>
</dbReference>
<dbReference type="EMBL" id="QFXC01000007">
    <property type="protein sequence ID" value="RDH84669.1"/>
    <property type="molecule type" value="Genomic_DNA"/>
</dbReference>
<accession>A0A370DIB7</accession>
<protein>
    <recommendedName>
        <fullName evidence="3">Porin</fullName>
    </recommendedName>
</protein>
<organism evidence="1 2">
    <name type="scientific">endosymbiont of Galathealinum brachiosum</name>
    <dbReference type="NCBI Taxonomy" id="2200906"/>
    <lineage>
        <taxon>Bacteria</taxon>
        <taxon>Pseudomonadati</taxon>
        <taxon>Pseudomonadota</taxon>
        <taxon>Gammaproteobacteria</taxon>
        <taxon>sulfur-oxidizing symbionts</taxon>
    </lineage>
</organism>